<evidence type="ECO:0000313" key="3">
    <source>
        <dbReference type="EMBL" id="KAJ1956871.1"/>
    </source>
</evidence>
<evidence type="ECO:0000313" key="4">
    <source>
        <dbReference type="Proteomes" id="UP001150925"/>
    </source>
</evidence>
<proteinExistence type="predicted"/>
<keyword evidence="2" id="KW-0732">Signal</keyword>
<name>A0A9W8AK66_9FUNG</name>
<evidence type="ECO:0000256" key="1">
    <source>
        <dbReference type="SAM" id="MobiDB-lite"/>
    </source>
</evidence>
<feature type="signal peptide" evidence="2">
    <location>
        <begin position="1"/>
        <end position="23"/>
    </location>
</feature>
<dbReference type="AlphaFoldDB" id="A0A9W8AK66"/>
<feature type="chain" id="PRO_5040911342" evidence="2">
    <location>
        <begin position="24"/>
        <end position="424"/>
    </location>
</feature>
<dbReference type="EMBL" id="JANBPY010002044">
    <property type="protein sequence ID" value="KAJ1956871.1"/>
    <property type="molecule type" value="Genomic_DNA"/>
</dbReference>
<comment type="caution">
    <text evidence="3">The sequence shown here is derived from an EMBL/GenBank/DDBJ whole genome shotgun (WGS) entry which is preliminary data.</text>
</comment>
<dbReference type="Proteomes" id="UP001150925">
    <property type="component" value="Unassembled WGS sequence"/>
</dbReference>
<sequence length="424" mass="48264">MKTRIVSVGFFALCFYALQSVQAIPTPNNEVLDEGTSRVCDELTESLTTAELEGPLGLVARTVCPNLNRSPNSLGFKSSLTKLNDDEFLSLLSTELNMFKYLVEQDYKNTLKESTVNRAQKQRLLVTGYRPATVNNDGIQRYATQGQHLKEMKVLPDDSLPVPAWQREDFPFNSFGFLASPKGSFVHLVPSLSESEFHKTGISLSTLSFVELLRTSPLLFFQRLTRHVESEAITKSFYARIQKVDFRQSFRKAMGIFADRYPLYFRDDLDRNGDRAGIYDANVLHDNIDKFGKMVLSPMNYLPALIYYDQNQLEAFLKQIFHPIYVSQLQVLLTLAKKFDDRLETVYRIVMDIAGSDAKTNIGNFERRIQKSNTEARVFGEKLLEETPTGTLLVVPMERESKTQLKSASSSDDSEGRPQKKRRV</sequence>
<organism evidence="3 4">
    <name type="scientific">Dispira parvispora</name>
    <dbReference type="NCBI Taxonomy" id="1520584"/>
    <lineage>
        <taxon>Eukaryota</taxon>
        <taxon>Fungi</taxon>
        <taxon>Fungi incertae sedis</taxon>
        <taxon>Zoopagomycota</taxon>
        <taxon>Kickxellomycotina</taxon>
        <taxon>Dimargaritomycetes</taxon>
        <taxon>Dimargaritales</taxon>
        <taxon>Dimargaritaceae</taxon>
        <taxon>Dispira</taxon>
    </lineage>
</organism>
<protein>
    <submittedName>
        <fullName evidence="3">Uncharacterized protein</fullName>
    </submittedName>
</protein>
<reference evidence="3" key="1">
    <citation type="submission" date="2022-07" db="EMBL/GenBank/DDBJ databases">
        <title>Phylogenomic reconstructions and comparative analyses of Kickxellomycotina fungi.</title>
        <authorList>
            <person name="Reynolds N.K."/>
            <person name="Stajich J.E."/>
            <person name="Barry K."/>
            <person name="Grigoriev I.V."/>
            <person name="Crous P."/>
            <person name="Smith M.E."/>
        </authorList>
    </citation>
    <scope>NUCLEOTIDE SEQUENCE</scope>
    <source>
        <strain evidence="3">RSA 1196</strain>
    </source>
</reference>
<feature type="region of interest" description="Disordered" evidence="1">
    <location>
        <begin position="400"/>
        <end position="424"/>
    </location>
</feature>
<gene>
    <name evidence="3" type="ORF">IWQ62_005208</name>
</gene>
<accession>A0A9W8AK66</accession>
<keyword evidence="4" id="KW-1185">Reference proteome</keyword>
<evidence type="ECO:0000256" key="2">
    <source>
        <dbReference type="SAM" id="SignalP"/>
    </source>
</evidence>